<feature type="region of interest" description="Disordered" evidence="1">
    <location>
        <begin position="275"/>
        <end position="299"/>
    </location>
</feature>
<keyword evidence="2" id="KW-1133">Transmembrane helix</keyword>
<organism evidence="3">
    <name type="scientific">Lactarius sp.</name>
    <name type="common">in: basidiomycete fungi</name>
    <dbReference type="NCBI Taxonomy" id="1886493"/>
    <lineage>
        <taxon>Eukaryota</taxon>
        <taxon>Fungi</taxon>
        <taxon>Dikarya</taxon>
        <taxon>Basidiomycota</taxon>
        <taxon>Agaricomycotina</taxon>
        <taxon>Agaricomycetes</taxon>
        <taxon>Russulales</taxon>
        <taxon>Russulaceae</taxon>
        <taxon>Lactarius</taxon>
    </lineage>
</organism>
<name>A0A2Z4M9D3_9AGAM</name>
<feature type="transmembrane region" description="Helical" evidence="2">
    <location>
        <begin position="158"/>
        <end position="175"/>
    </location>
</feature>
<protein>
    <submittedName>
        <fullName evidence="3">Uncharacterized protein</fullName>
    </submittedName>
</protein>
<reference evidence="3" key="1">
    <citation type="journal article" date="2019" name="Int. J. Biol. Macromol.">
        <title>Characterization and comparative analysis of six complete mitochondrial genomes from ectomycorrhizal fungi of the Lactarius genus and phylogenetic analysis of the Agaricomycetes.</title>
        <authorList>
            <person name="Li Q."/>
            <person name="Wang Q."/>
            <person name="Jin X."/>
            <person name="Chen Z."/>
            <person name="Xiong C."/>
            <person name="Li P."/>
            <person name="Liu Q."/>
            <person name="Huang W."/>
        </authorList>
    </citation>
    <scope>NUCLEOTIDE SEQUENCE</scope>
</reference>
<dbReference type="AlphaFoldDB" id="A0A2Z4M9D3"/>
<proteinExistence type="predicted"/>
<evidence type="ECO:0000256" key="2">
    <source>
        <dbReference type="SAM" id="Phobius"/>
    </source>
</evidence>
<geneLocation type="mitochondrion" evidence="3"/>
<evidence type="ECO:0000256" key="1">
    <source>
        <dbReference type="SAM" id="MobiDB-lite"/>
    </source>
</evidence>
<dbReference type="EMBL" id="MH319476">
    <property type="protein sequence ID" value="AWX52917.1"/>
    <property type="molecule type" value="Genomic_DNA"/>
</dbReference>
<keyword evidence="3" id="KW-0496">Mitochondrion</keyword>
<sequence length="538" mass="61758">MNLNKLTKADLIKKFKQLQEKSNNTGLLAKLLLFKSLILKITLIAVLIKTFRKYSMLRRFWLIFNTLVMTIFGISLFDIYGLSFLSGIIETIRSTYIYSWFAALLSSKEIETPSRLKQINQNSTGNEKSSGLTEGIKRLIIKEEPQIEEDTPIYKNKWVIIAAILLISGLTWWYFGDNLKQFTTTGYSEFKRKPKMDDVDPAGNIELPIQYPPIERSWWNSIKDFFDLSKWRKNKTTDNTPEVLFDAQSQPDIELVDGRRPRIKLDFTKKDPIASSSKVKLEDTPEVNQANSDGSDNSFERYFPDPIDQNEVKSRWNNSPLLEGKTQEWPKIESEVKPTSAFKDLFKSISSLRDKATENLKPVISDTNGGIKQTSDDNTEEFEGKTIPIIKSNKVESPIPQNPSVSNLFDDTMALFDEEPENTLIEDSQQNDVNTSQDSSSSEVIDTWDKVKVEVWDKSKQVNITFGDLWREADSVHFVTNDNYLSVCDFKDLGFTGIGPKTNDVFTWDKRQTSDFNSELKEIIIKDLNGKTHSVYRK</sequence>
<keyword evidence="2" id="KW-0812">Transmembrane</keyword>
<feature type="transmembrane region" description="Helical" evidence="2">
    <location>
        <begin position="27"/>
        <end position="48"/>
    </location>
</feature>
<gene>
    <name evidence="3" type="primary">orf538</name>
</gene>
<evidence type="ECO:0000313" key="3">
    <source>
        <dbReference type="EMBL" id="AWX52917.1"/>
    </source>
</evidence>
<feature type="compositionally biased region" description="Polar residues" evidence="1">
    <location>
        <begin position="286"/>
        <end position="297"/>
    </location>
</feature>
<feature type="transmembrane region" description="Helical" evidence="2">
    <location>
        <begin position="60"/>
        <end position="77"/>
    </location>
</feature>
<keyword evidence="2" id="KW-0472">Membrane</keyword>
<accession>A0A2Z4M9D3</accession>